<gene>
    <name evidence="13" type="primary">sadH_2</name>
    <name evidence="13" type="ORF">ENSA7_34920</name>
</gene>
<dbReference type="GO" id="GO:0000166">
    <property type="term" value="F:nucleotide binding"/>
    <property type="evidence" value="ECO:0007669"/>
    <property type="project" value="UniProtKB-KW"/>
</dbReference>
<dbReference type="Proteomes" id="UP000238823">
    <property type="component" value="Unassembled WGS sequence"/>
</dbReference>
<dbReference type="GO" id="GO:0047560">
    <property type="term" value="F:3-dehydrosphinganine reductase activity"/>
    <property type="evidence" value="ECO:0007669"/>
    <property type="project" value="UniProtKB-EC"/>
</dbReference>
<keyword evidence="9" id="KW-0443">Lipid metabolism</keyword>
<evidence type="ECO:0000256" key="10">
    <source>
        <dbReference type="ARBA" id="ARBA00026112"/>
    </source>
</evidence>
<dbReference type="PANTHER" id="PTHR43550">
    <property type="entry name" value="3-KETODIHYDROSPHINGOSINE REDUCTASE"/>
    <property type="match status" value="1"/>
</dbReference>
<dbReference type="InterPro" id="IPR036291">
    <property type="entry name" value="NAD(P)-bd_dom_sf"/>
</dbReference>
<dbReference type="EC" id="1.1.1.102" evidence="10"/>
<evidence type="ECO:0000256" key="1">
    <source>
        <dbReference type="ARBA" id="ARBA00004240"/>
    </source>
</evidence>
<keyword evidence="8 13" id="KW-0560">Oxidoreductase</keyword>
<evidence type="ECO:0000256" key="4">
    <source>
        <dbReference type="ARBA" id="ARBA00022741"/>
    </source>
</evidence>
<dbReference type="InterPro" id="IPR002347">
    <property type="entry name" value="SDR_fam"/>
</dbReference>
<name>A0A2S9YP26_9BACT</name>
<keyword evidence="5" id="KW-0256">Endoplasmic reticulum</keyword>
<evidence type="ECO:0000256" key="5">
    <source>
        <dbReference type="ARBA" id="ARBA00022824"/>
    </source>
</evidence>
<keyword evidence="6" id="KW-0521">NADP</keyword>
<dbReference type="EMBL" id="PVNL01000066">
    <property type="protein sequence ID" value="PRQ06832.1"/>
    <property type="molecule type" value="Genomic_DNA"/>
</dbReference>
<evidence type="ECO:0000256" key="6">
    <source>
        <dbReference type="ARBA" id="ARBA00022857"/>
    </source>
</evidence>
<protein>
    <recommendedName>
        <fullName evidence="10">3-dehydrosphinganine reductase</fullName>
        <ecNumber evidence="10">1.1.1.102</ecNumber>
    </recommendedName>
</protein>
<dbReference type="PRINTS" id="PR00080">
    <property type="entry name" value="SDRFAMILY"/>
</dbReference>
<dbReference type="SUPFAM" id="SSF51735">
    <property type="entry name" value="NAD(P)-binding Rossmann-fold domains"/>
    <property type="match status" value="1"/>
</dbReference>
<evidence type="ECO:0000256" key="11">
    <source>
        <dbReference type="RuleBase" id="RU000363"/>
    </source>
</evidence>
<evidence type="ECO:0000313" key="14">
    <source>
        <dbReference type="Proteomes" id="UP000238823"/>
    </source>
</evidence>
<dbReference type="SMART" id="SM00822">
    <property type="entry name" value="PKS_KR"/>
    <property type="match status" value="1"/>
</dbReference>
<evidence type="ECO:0000256" key="8">
    <source>
        <dbReference type="ARBA" id="ARBA00023002"/>
    </source>
</evidence>
<proteinExistence type="inferred from homology"/>
<dbReference type="PANTHER" id="PTHR43550:SF3">
    <property type="entry name" value="3-KETODIHYDROSPHINGOSINE REDUCTASE"/>
    <property type="match status" value="1"/>
</dbReference>
<reference evidence="13 14" key="1">
    <citation type="submission" date="2018-03" db="EMBL/GenBank/DDBJ databases">
        <title>Draft Genome Sequences of the Obligatory Marine Myxobacteria Enhygromyxa salina SWB007.</title>
        <authorList>
            <person name="Poehlein A."/>
            <person name="Moghaddam J.A."/>
            <person name="Harms H."/>
            <person name="Alanjari M."/>
            <person name="Koenig G.M."/>
            <person name="Daniel R."/>
            <person name="Schaeberle T.F."/>
        </authorList>
    </citation>
    <scope>NUCLEOTIDE SEQUENCE [LARGE SCALE GENOMIC DNA]</scope>
    <source>
        <strain evidence="13 14">SWB007</strain>
    </source>
</reference>
<comment type="subcellular location">
    <subcellularLocation>
        <location evidence="1">Endoplasmic reticulum</location>
    </subcellularLocation>
</comment>
<dbReference type="InterPro" id="IPR020904">
    <property type="entry name" value="Sc_DH/Rdtase_CS"/>
</dbReference>
<dbReference type="CDD" id="cd08939">
    <property type="entry name" value="KDSR-like_SDR_c"/>
    <property type="match status" value="1"/>
</dbReference>
<dbReference type="OrthoDB" id="9781689at2"/>
<evidence type="ECO:0000256" key="2">
    <source>
        <dbReference type="ARBA" id="ARBA00004760"/>
    </source>
</evidence>
<feature type="domain" description="Ketoreductase" evidence="12">
    <location>
        <begin position="8"/>
        <end position="191"/>
    </location>
</feature>
<comment type="pathway">
    <text evidence="2">Lipid metabolism; sphingolipid metabolism.</text>
</comment>
<organism evidence="13 14">
    <name type="scientific">Enhygromyxa salina</name>
    <dbReference type="NCBI Taxonomy" id="215803"/>
    <lineage>
        <taxon>Bacteria</taxon>
        <taxon>Pseudomonadati</taxon>
        <taxon>Myxococcota</taxon>
        <taxon>Polyangia</taxon>
        <taxon>Nannocystales</taxon>
        <taxon>Nannocystaceae</taxon>
        <taxon>Enhygromyxa</taxon>
    </lineage>
</organism>
<comment type="pathway">
    <text evidence="3">Sphingolipid metabolism.</text>
</comment>
<dbReference type="InterPro" id="IPR045022">
    <property type="entry name" value="KDSR-like"/>
</dbReference>
<dbReference type="AlphaFoldDB" id="A0A2S9YP26"/>
<evidence type="ECO:0000256" key="7">
    <source>
        <dbReference type="ARBA" id="ARBA00022919"/>
    </source>
</evidence>
<dbReference type="Gene3D" id="3.40.50.720">
    <property type="entry name" value="NAD(P)-binding Rossmann-like Domain"/>
    <property type="match status" value="1"/>
</dbReference>
<comment type="caution">
    <text evidence="13">The sequence shown here is derived from an EMBL/GenBank/DDBJ whole genome shotgun (WGS) entry which is preliminary data.</text>
</comment>
<sequence>MTRSFANERVFITGGSSGIGRAMACQLASEGAHVCIVARGQAAIDDTVAQMQTLAAAPTQQLFGLALDIGKREDIFALVDPALERLGGLDVLINNAGITHPASFVDTPDEMFDSIMRVNFFGTVHVTRALLPALIESRGQIGIVSSLAGVIGIYGYTAYGASKFALRGFAESLRHDLMQHGIDVTVAFPPDTDTPQLQQENLIKPPETHALAGKVVALSAEFVARETLEGLRRRRVYVKPGFGTKLVIFAAQRFPGITRWFLDNDLRRFQRRQLAALASGDPAKRGD</sequence>
<comment type="similarity">
    <text evidence="11">Belongs to the short-chain dehydrogenases/reductases (SDR) family.</text>
</comment>
<dbReference type="GO" id="GO:0030148">
    <property type="term" value="P:sphingolipid biosynthetic process"/>
    <property type="evidence" value="ECO:0007669"/>
    <property type="project" value="InterPro"/>
</dbReference>
<dbReference type="PRINTS" id="PR00081">
    <property type="entry name" value="GDHRDH"/>
</dbReference>
<dbReference type="GO" id="GO:0006666">
    <property type="term" value="P:3-keto-sphinganine metabolic process"/>
    <property type="evidence" value="ECO:0007669"/>
    <property type="project" value="InterPro"/>
</dbReference>
<evidence type="ECO:0000313" key="13">
    <source>
        <dbReference type="EMBL" id="PRQ06832.1"/>
    </source>
</evidence>
<dbReference type="GO" id="GO:0016020">
    <property type="term" value="C:membrane"/>
    <property type="evidence" value="ECO:0007669"/>
    <property type="project" value="GOC"/>
</dbReference>
<evidence type="ECO:0000259" key="12">
    <source>
        <dbReference type="SMART" id="SM00822"/>
    </source>
</evidence>
<dbReference type="Pfam" id="PF00106">
    <property type="entry name" value="adh_short"/>
    <property type="match status" value="1"/>
</dbReference>
<keyword evidence="4" id="KW-0547">Nucleotide-binding</keyword>
<evidence type="ECO:0000256" key="3">
    <source>
        <dbReference type="ARBA" id="ARBA00004991"/>
    </source>
</evidence>
<dbReference type="InterPro" id="IPR057326">
    <property type="entry name" value="KR_dom"/>
</dbReference>
<dbReference type="PROSITE" id="PS00061">
    <property type="entry name" value="ADH_SHORT"/>
    <property type="match status" value="1"/>
</dbReference>
<dbReference type="RefSeq" id="WP_106090475.1">
    <property type="nucleotide sequence ID" value="NZ_PVNL01000066.1"/>
</dbReference>
<accession>A0A2S9YP26</accession>
<keyword evidence="7" id="KW-0746">Sphingolipid metabolism</keyword>
<evidence type="ECO:0000256" key="9">
    <source>
        <dbReference type="ARBA" id="ARBA00023098"/>
    </source>
</evidence>